<dbReference type="Pfam" id="PF01782">
    <property type="entry name" value="RimM"/>
    <property type="match status" value="1"/>
</dbReference>
<name>A0A645C2S9_9ZZZZ</name>
<evidence type="ECO:0000256" key="4">
    <source>
        <dbReference type="ARBA" id="ARBA00023186"/>
    </source>
</evidence>
<keyword evidence="3" id="KW-0698">rRNA processing</keyword>
<keyword evidence="1" id="KW-0963">Cytoplasm</keyword>
<dbReference type="EMBL" id="VSSQ01024436">
    <property type="protein sequence ID" value="MPM71952.1"/>
    <property type="molecule type" value="Genomic_DNA"/>
</dbReference>
<proteinExistence type="inferred from homology"/>
<accession>A0A645C2S9</accession>
<dbReference type="InterPro" id="IPR036976">
    <property type="entry name" value="RimM_N_sf"/>
</dbReference>
<dbReference type="GO" id="GO:0043022">
    <property type="term" value="F:ribosome binding"/>
    <property type="evidence" value="ECO:0007669"/>
    <property type="project" value="InterPro"/>
</dbReference>
<dbReference type="PANTHER" id="PTHR33692:SF1">
    <property type="entry name" value="RIBOSOME MATURATION FACTOR RIMM"/>
    <property type="match status" value="1"/>
</dbReference>
<dbReference type="GO" id="GO:0006364">
    <property type="term" value="P:rRNA processing"/>
    <property type="evidence" value="ECO:0007669"/>
    <property type="project" value="UniProtKB-KW"/>
</dbReference>
<evidence type="ECO:0000313" key="7">
    <source>
        <dbReference type="EMBL" id="MPM71952.1"/>
    </source>
</evidence>
<keyword evidence="2" id="KW-0690">Ribosome biogenesis</keyword>
<dbReference type="AlphaFoldDB" id="A0A645C2S9"/>
<sequence>MSDSTTVVVGRIGKPHGIRGEVTVELRTDEPERRFAVGERLVVEGTGRTLTVTATHWHQSRLLVLFEELPDRTAVEAARGWMLTAEVDQAELPAEKDSYYDRQLIGLTALTAAGERAGTVEFVVHLPAQDLLEISTPAGTRLVPFVAALVPAVDLAAGTLTLADVPGLLTDLETEGDGADA</sequence>
<dbReference type="InterPro" id="IPR056792">
    <property type="entry name" value="PRC_RimM"/>
</dbReference>
<feature type="domain" description="RimM N-terminal" evidence="5">
    <location>
        <begin position="8"/>
        <end position="88"/>
    </location>
</feature>
<evidence type="ECO:0000256" key="2">
    <source>
        <dbReference type="ARBA" id="ARBA00022517"/>
    </source>
</evidence>
<dbReference type="InterPro" id="IPR009000">
    <property type="entry name" value="Transl_B-barrel_sf"/>
</dbReference>
<dbReference type="InterPro" id="IPR011961">
    <property type="entry name" value="RimM"/>
</dbReference>
<dbReference type="NCBIfam" id="TIGR02273">
    <property type="entry name" value="16S_RimM"/>
    <property type="match status" value="1"/>
</dbReference>
<evidence type="ECO:0000256" key="1">
    <source>
        <dbReference type="ARBA" id="ARBA00022490"/>
    </source>
</evidence>
<feature type="domain" description="Ribosome maturation factor RimM PRC barrel" evidence="6">
    <location>
        <begin position="103"/>
        <end position="164"/>
    </location>
</feature>
<dbReference type="PANTHER" id="PTHR33692">
    <property type="entry name" value="RIBOSOME MATURATION FACTOR RIMM"/>
    <property type="match status" value="1"/>
</dbReference>
<evidence type="ECO:0000256" key="3">
    <source>
        <dbReference type="ARBA" id="ARBA00022552"/>
    </source>
</evidence>
<dbReference type="Gene3D" id="2.30.30.240">
    <property type="entry name" value="PRC-barrel domain"/>
    <property type="match status" value="1"/>
</dbReference>
<dbReference type="SUPFAM" id="SSF50447">
    <property type="entry name" value="Translation proteins"/>
    <property type="match status" value="1"/>
</dbReference>
<dbReference type="Pfam" id="PF24986">
    <property type="entry name" value="PRC_RimM"/>
    <property type="match status" value="1"/>
</dbReference>
<dbReference type="GO" id="GO:0005840">
    <property type="term" value="C:ribosome"/>
    <property type="evidence" value="ECO:0007669"/>
    <property type="project" value="InterPro"/>
</dbReference>
<reference evidence="7" key="1">
    <citation type="submission" date="2019-08" db="EMBL/GenBank/DDBJ databases">
        <authorList>
            <person name="Kucharzyk K."/>
            <person name="Murdoch R.W."/>
            <person name="Higgins S."/>
            <person name="Loffler F."/>
        </authorList>
    </citation>
    <scope>NUCLEOTIDE SEQUENCE</scope>
</reference>
<keyword evidence="4" id="KW-0143">Chaperone</keyword>
<dbReference type="Gene3D" id="2.40.30.60">
    <property type="entry name" value="RimM"/>
    <property type="match status" value="1"/>
</dbReference>
<evidence type="ECO:0000259" key="6">
    <source>
        <dbReference type="Pfam" id="PF24986"/>
    </source>
</evidence>
<dbReference type="HAMAP" id="MF_00014">
    <property type="entry name" value="Ribosome_mat_RimM"/>
    <property type="match status" value="1"/>
</dbReference>
<organism evidence="7">
    <name type="scientific">bioreactor metagenome</name>
    <dbReference type="NCBI Taxonomy" id="1076179"/>
    <lineage>
        <taxon>unclassified sequences</taxon>
        <taxon>metagenomes</taxon>
        <taxon>ecological metagenomes</taxon>
    </lineage>
</organism>
<dbReference type="InterPro" id="IPR011033">
    <property type="entry name" value="PRC_barrel-like_sf"/>
</dbReference>
<evidence type="ECO:0000259" key="5">
    <source>
        <dbReference type="Pfam" id="PF01782"/>
    </source>
</evidence>
<dbReference type="SUPFAM" id="SSF50346">
    <property type="entry name" value="PRC-barrel domain"/>
    <property type="match status" value="1"/>
</dbReference>
<protein>
    <submittedName>
        <fullName evidence="7">Ribosome maturation factor RimM</fullName>
    </submittedName>
</protein>
<gene>
    <name evidence="7" type="primary">rimM_30</name>
    <name evidence="7" type="ORF">SDC9_118924</name>
</gene>
<comment type="caution">
    <text evidence="7">The sequence shown here is derived from an EMBL/GenBank/DDBJ whole genome shotgun (WGS) entry which is preliminary data.</text>
</comment>
<dbReference type="InterPro" id="IPR002676">
    <property type="entry name" value="RimM_N"/>
</dbReference>